<keyword evidence="2" id="KW-1185">Reference proteome</keyword>
<dbReference type="EMBL" id="SADY01000010">
    <property type="protein sequence ID" value="TQR41458.1"/>
    <property type="molecule type" value="Genomic_DNA"/>
</dbReference>
<dbReference type="Proteomes" id="UP000316208">
    <property type="component" value="Unassembled WGS sequence"/>
</dbReference>
<dbReference type="RefSeq" id="WP_142546420.1">
    <property type="nucleotide sequence ID" value="NZ_SADY01000010.1"/>
</dbReference>
<accession>A0ABY3AI36</accession>
<reference evidence="1 2" key="1">
    <citation type="submission" date="2018-03" db="EMBL/GenBank/DDBJ databases">
        <title>Aerobic endospore-forming bacteria genome sequencing and assembly.</title>
        <authorList>
            <person name="Cavalcante D.A."/>
            <person name="Driks A."/>
            <person name="Putonti C."/>
            <person name="De-Souza M.T."/>
        </authorList>
    </citation>
    <scope>NUCLEOTIDE SEQUENCE [LARGE SCALE GENOMIC DNA]</scope>
    <source>
        <strain evidence="1 2">SDF0028</strain>
    </source>
</reference>
<protein>
    <submittedName>
        <fullName evidence="1">Uncharacterized protein</fullName>
    </submittedName>
</protein>
<proteinExistence type="predicted"/>
<evidence type="ECO:0000313" key="2">
    <source>
        <dbReference type="Proteomes" id="UP000316208"/>
    </source>
</evidence>
<comment type="caution">
    <text evidence="1">The sequence shown here is derived from an EMBL/GenBank/DDBJ whole genome shotgun (WGS) entry which is preliminary data.</text>
</comment>
<evidence type="ECO:0000313" key="1">
    <source>
        <dbReference type="EMBL" id="TQR41458.1"/>
    </source>
</evidence>
<name>A0ABY3AI36_PAEPP</name>
<gene>
    <name evidence="1" type="ORF">C7Y44_25935</name>
</gene>
<organism evidence="1 2">
    <name type="scientific">Paenibacillus popilliae</name>
    <name type="common">Bacillus popilliae</name>
    <dbReference type="NCBI Taxonomy" id="78057"/>
    <lineage>
        <taxon>Bacteria</taxon>
        <taxon>Bacillati</taxon>
        <taxon>Bacillota</taxon>
        <taxon>Bacilli</taxon>
        <taxon>Bacillales</taxon>
        <taxon>Paenibacillaceae</taxon>
        <taxon>Paenibacillus</taxon>
    </lineage>
</organism>
<sequence length="168" mass="19469">MFTNNDDTGLKRDLYEQSKPGIIDTSSVSPNWFTFIDHEWDALQKDFFEKPLDALLVDLASIFRKGNPNYINLGSLFGTEKKRIEDSNKIIYSVNQVNRKENDITNVTMFLDPDSHKITEIYISLQILPPMNELKCKIEDSYSDLLIIVSNEFVIIDNDFKLTLKVIR</sequence>